<comment type="caution">
    <text evidence="2">The sequence shown here is derived from an EMBL/GenBank/DDBJ whole genome shotgun (WGS) entry which is preliminary data.</text>
</comment>
<accession>A0A9P5WZ66</accession>
<dbReference type="OrthoDB" id="3023732at2759"/>
<reference evidence="2" key="1">
    <citation type="submission" date="2020-11" db="EMBL/GenBank/DDBJ databases">
        <authorList>
            <consortium name="DOE Joint Genome Institute"/>
            <person name="Ahrendt S."/>
            <person name="Riley R."/>
            <person name="Andreopoulos W."/>
            <person name="Labutti K."/>
            <person name="Pangilinan J."/>
            <person name="Ruiz-Duenas F.J."/>
            <person name="Barrasa J.M."/>
            <person name="Sanchez-Garcia M."/>
            <person name="Camarero S."/>
            <person name="Miyauchi S."/>
            <person name="Serrano A."/>
            <person name="Linde D."/>
            <person name="Babiker R."/>
            <person name="Drula E."/>
            <person name="Ayuso-Fernandez I."/>
            <person name="Pacheco R."/>
            <person name="Padilla G."/>
            <person name="Ferreira P."/>
            <person name="Barriuso J."/>
            <person name="Kellner H."/>
            <person name="Castanera R."/>
            <person name="Alfaro M."/>
            <person name="Ramirez L."/>
            <person name="Pisabarro A.G."/>
            <person name="Kuo A."/>
            <person name="Tritt A."/>
            <person name="Lipzen A."/>
            <person name="He G."/>
            <person name="Yan M."/>
            <person name="Ng V."/>
            <person name="Cullen D."/>
            <person name="Martin F."/>
            <person name="Rosso M.-N."/>
            <person name="Henrissat B."/>
            <person name="Hibbett D."/>
            <person name="Martinez A.T."/>
            <person name="Grigoriev I.V."/>
        </authorList>
    </citation>
    <scope>NUCLEOTIDE SEQUENCE</scope>
    <source>
        <strain evidence="2">MF-IS2</strain>
    </source>
</reference>
<evidence type="ECO:0000256" key="1">
    <source>
        <dbReference type="SAM" id="MobiDB-lite"/>
    </source>
</evidence>
<dbReference type="Proteomes" id="UP000807342">
    <property type="component" value="Unassembled WGS sequence"/>
</dbReference>
<name>A0A9P5WZ66_9AGAR</name>
<dbReference type="EMBL" id="MU152446">
    <property type="protein sequence ID" value="KAF9440546.1"/>
    <property type="molecule type" value="Genomic_DNA"/>
</dbReference>
<gene>
    <name evidence="2" type="ORF">P691DRAFT_819924</name>
</gene>
<keyword evidence="3" id="KW-1185">Reference proteome</keyword>
<sequence length="192" mass="22010">MPSETITDLEEFIRQYTSKPIDDLPECTTYWSDFSNITHELLNSKVITEAERDLYFWFGLSIEMRRSLAEHLALANVSFNNQTIPSREAAEAAKSISSPEGQINKLVEELHKLNVEDSGYAVTYAHLVLTAPEVADRIQPPVRWSEWNPCEVPPENDADQQDLNSSESGKKLGSVHKYWHDRCRVVRNMFPQ</sequence>
<evidence type="ECO:0000313" key="2">
    <source>
        <dbReference type="EMBL" id="KAF9440546.1"/>
    </source>
</evidence>
<evidence type="ECO:0000313" key="3">
    <source>
        <dbReference type="Proteomes" id="UP000807342"/>
    </source>
</evidence>
<organism evidence="2 3">
    <name type="scientific">Macrolepiota fuliginosa MF-IS2</name>
    <dbReference type="NCBI Taxonomy" id="1400762"/>
    <lineage>
        <taxon>Eukaryota</taxon>
        <taxon>Fungi</taxon>
        <taxon>Dikarya</taxon>
        <taxon>Basidiomycota</taxon>
        <taxon>Agaricomycotina</taxon>
        <taxon>Agaricomycetes</taxon>
        <taxon>Agaricomycetidae</taxon>
        <taxon>Agaricales</taxon>
        <taxon>Agaricineae</taxon>
        <taxon>Agaricaceae</taxon>
        <taxon>Macrolepiota</taxon>
    </lineage>
</organism>
<protein>
    <submittedName>
        <fullName evidence="2">Uncharacterized protein</fullName>
    </submittedName>
</protein>
<proteinExistence type="predicted"/>
<feature type="region of interest" description="Disordered" evidence="1">
    <location>
        <begin position="146"/>
        <end position="171"/>
    </location>
</feature>
<dbReference type="AlphaFoldDB" id="A0A9P5WZ66"/>